<evidence type="ECO:0000313" key="1">
    <source>
        <dbReference type="EMBL" id="CAG9956080.1"/>
    </source>
</evidence>
<sequence>MANRSSFWSIHTGLNFSTRSERNRLALLLEFSENLLTLLLGRGEIANHVEGVLGKAVTLTAENGLEGADGVLQVNQLTLDTSENLGDGERLAQETLDLTGTLDSKLVSFRKFVHTQNGNDILERLVFLKNLLNTSGSLVVLITQNTGIHHTGLGVERVDSRVDTQLGNTTGQDSGGVQVSEGGGGGGISQIVSRDVDSLDGGNGTLLGSGNTLLHTTHIDGEGGLVTDGRGDTTQKGRHLRTGLGKAENVVNEEQH</sequence>
<organism evidence="1 2">
    <name type="scientific">Clonostachys rosea f. rosea IK726</name>
    <dbReference type="NCBI Taxonomy" id="1349383"/>
    <lineage>
        <taxon>Eukaryota</taxon>
        <taxon>Fungi</taxon>
        <taxon>Dikarya</taxon>
        <taxon>Ascomycota</taxon>
        <taxon>Pezizomycotina</taxon>
        <taxon>Sordariomycetes</taxon>
        <taxon>Hypocreomycetidae</taxon>
        <taxon>Hypocreales</taxon>
        <taxon>Bionectriaceae</taxon>
        <taxon>Clonostachys</taxon>
    </lineage>
</organism>
<protein>
    <submittedName>
        <fullName evidence="1">Uncharacterized protein</fullName>
    </submittedName>
</protein>
<evidence type="ECO:0000313" key="2">
    <source>
        <dbReference type="Proteomes" id="UP000836387"/>
    </source>
</evidence>
<proteinExistence type="predicted"/>
<dbReference type="Proteomes" id="UP000836387">
    <property type="component" value="Unassembled WGS sequence"/>
</dbReference>
<accession>A0ACA9URK5</accession>
<reference evidence="1" key="1">
    <citation type="submission" date="2020-04" db="EMBL/GenBank/DDBJ databases">
        <authorList>
            <person name="Broberg M."/>
        </authorList>
    </citation>
    <scope>NUCLEOTIDE SEQUENCE</scope>
</reference>
<dbReference type="EMBL" id="CADEHS020000645">
    <property type="protein sequence ID" value="CAG9956080.1"/>
    <property type="molecule type" value="Genomic_DNA"/>
</dbReference>
<comment type="caution">
    <text evidence="1">The sequence shown here is derived from an EMBL/GenBank/DDBJ whole genome shotgun (WGS) entry which is preliminary data.</text>
</comment>
<name>A0ACA9URK5_BIOOC</name>
<keyword evidence="2" id="KW-1185">Reference proteome</keyword>
<gene>
    <name evidence="1" type="ORF">CRV2_00007980</name>
</gene>
<reference evidence="1" key="2">
    <citation type="submission" date="2021-10" db="EMBL/GenBank/DDBJ databases">
        <authorList>
            <person name="Piombo E."/>
        </authorList>
    </citation>
    <scope>NUCLEOTIDE SEQUENCE</scope>
</reference>